<dbReference type="Gene3D" id="1.10.3210.10">
    <property type="entry name" value="Hypothetical protein af1432"/>
    <property type="match status" value="1"/>
</dbReference>
<dbReference type="PANTHER" id="PTHR43155">
    <property type="entry name" value="CYCLIC DI-GMP PHOSPHODIESTERASE PA4108-RELATED"/>
    <property type="match status" value="1"/>
</dbReference>
<dbReference type="CDD" id="cd00077">
    <property type="entry name" value="HDc"/>
    <property type="match status" value="1"/>
</dbReference>
<dbReference type="EMBL" id="FNJL01000008">
    <property type="protein sequence ID" value="SDP16191.1"/>
    <property type="molecule type" value="Genomic_DNA"/>
</dbReference>
<dbReference type="SUPFAM" id="SSF109604">
    <property type="entry name" value="HD-domain/PDEase-like"/>
    <property type="match status" value="1"/>
</dbReference>
<reference evidence="4" key="1">
    <citation type="submission" date="2016-10" db="EMBL/GenBank/DDBJ databases">
        <authorList>
            <person name="Varghese N."/>
            <person name="Submissions S."/>
        </authorList>
    </citation>
    <scope>NUCLEOTIDE SEQUENCE [LARGE SCALE GENOMIC DNA]</scope>
    <source>
        <strain evidence="4">DSM 17101</strain>
    </source>
</reference>
<dbReference type="Pfam" id="PF13487">
    <property type="entry name" value="HD_5"/>
    <property type="match status" value="1"/>
</dbReference>
<dbReference type="PANTHER" id="PTHR43155:SF2">
    <property type="entry name" value="CYCLIC DI-GMP PHOSPHODIESTERASE PA4108"/>
    <property type="match status" value="1"/>
</dbReference>
<evidence type="ECO:0000256" key="1">
    <source>
        <dbReference type="SAM" id="MobiDB-lite"/>
    </source>
</evidence>
<dbReference type="GO" id="GO:0008081">
    <property type="term" value="F:phosphoric diester hydrolase activity"/>
    <property type="evidence" value="ECO:0007669"/>
    <property type="project" value="UniProtKB-ARBA"/>
</dbReference>
<dbReference type="InterPro" id="IPR003607">
    <property type="entry name" value="HD/PDEase_dom"/>
</dbReference>
<gene>
    <name evidence="3" type="ORF">SAMN04489708_10889</name>
</gene>
<dbReference type="Pfam" id="PF11871">
    <property type="entry name" value="DUF3391"/>
    <property type="match status" value="1"/>
</dbReference>
<feature type="region of interest" description="Disordered" evidence="1">
    <location>
        <begin position="1"/>
        <end position="25"/>
    </location>
</feature>
<evidence type="ECO:0000313" key="3">
    <source>
        <dbReference type="EMBL" id="SDP16191.1"/>
    </source>
</evidence>
<dbReference type="SMART" id="SM00471">
    <property type="entry name" value="HDc"/>
    <property type="match status" value="1"/>
</dbReference>
<dbReference type="PROSITE" id="PS51832">
    <property type="entry name" value="HD_GYP"/>
    <property type="match status" value="1"/>
</dbReference>
<protein>
    <submittedName>
        <fullName evidence="3">HDIG domain-containing protein</fullName>
    </submittedName>
</protein>
<dbReference type="InterPro" id="IPR037522">
    <property type="entry name" value="HD_GYP_dom"/>
</dbReference>
<feature type="domain" description="HD-GYP" evidence="2">
    <location>
        <begin position="196"/>
        <end position="392"/>
    </location>
</feature>
<dbReference type="Proteomes" id="UP000199317">
    <property type="component" value="Unassembled WGS sequence"/>
</dbReference>
<evidence type="ECO:0000313" key="4">
    <source>
        <dbReference type="Proteomes" id="UP000199317"/>
    </source>
</evidence>
<dbReference type="AlphaFoldDB" id="A0A1H0QFM3"/>
<organism evidence="3 4">
    <name type="scientific">Paracidovorax cattleyae</name>
    <dbReference type="NCBI Taxonomy" id="80868"/>
    <lineage>
        <taxon>Bacteria</taxon>
        <taxon>Pseudomonadati</taxon>
        <taxon>Pseudomonadota</taxon>
        <taxon>Betaproteobacteria</taxon>
        <taxon>Burkholderiales</taxon>
        <taxon>Comamonadaceae</taxon>
        <taxon>Paracidovorax</taxon>
    </lineage>
</organism>
<dbReference type="InterPro" id="IPR006675">
    <property type="entry name" value="HDIG_dom"/>
</dbReference>
<sequence length="465" mass="51004">METAHPALHESTQKANMLPQPGRPSRTSYPFAPMLKRISVQHLTLGMYLHQFCGSWMDHPFWRTGFVLQDAADLARIHATAIQEVWIDVSRGLDVAAGVATVTPEQAEARRETDFQKLQDMPELRVAAPPPPPPPAPVVPARPLGTAPTSMSEELAHAAALTSHARQTMTSMFTEARMGRVVDSTEARSLVEEISDSVTRNPSALISLARLKTADDYTYMHSVAVCALMVALGRQIGLEGERLRTAGMAGLMHDIGKARIPLSVLNKPGKLTDDEFDVIRSHSEHGHRMLLACGGVDEEVLDACLHHHEKMDGSGYPHRLAGEDIGLIARMTAICDVYDAITSDRPYKRGWDPAESLRRMAEWTHGHFDARLFQAFVKSIGIYPVGSLVRLASGRIGVVMEQSASLVSPRVKVFFSTRSDLRIPPEVVDLSSPASGDKIVAREDPDKWRFPDLVDLWARPGGAAG</sequence>
<name>A0A1H0QFM3_9BURK</name>
<evidence type="ECO:0000259" key="2">
    <source>
        <dbReference type="PROSITE" id="PS51832"/>
    </source>
</evidence>
<accession>A0A1H0QFM3</accession>
<keyword evidence="4" id="KW-1185">Reference proteome</keyword>
<dbReference type="NCBIfam" id="TIGR00277">
    <property type="entry name" value="HDIG"/>
    <property type="match status" value="1"/>
</dbReference>
<dbReference type="InterPro" id="IPR021812">
    <property type="entry name" value="DUF3391"/>
</dbReference>
<proteinExistence type="predicted"/>